<evidence type="ECO:0000259" key="6">
    <source>
        <dbReference type="SMART" id="SM00849"/>
    </source>
</evidence>
<dbReference type="PANTHER" id="PTHR23131">
    <property type="entry name" value="ENDORIBONUCLEASE LACTB2"/>
    <property type="match status" value="1"/>
</dbReference>
<dbReference type="EMBL" id="KV878588">
    <property type="protein sequence ID" value="OJJ57275.1"/>
    <property type="molecule type" value="Genomic_DNA"/>
</dbReference>
<organism evidence="7 8">
    <name type="scientific">Aspergillus sydowii CBS 593.65</name>
    <dbReference type="NCBI Taxonomy" id="1036612"/>
    <lineage>
        <taxon>Eukaryota</taxon>
        <taxon>Fungi</taxon>
        <taxon>Dikarya</taxon>
        <taxon>Ascomycota</taxon>
        <taxon>Pezizomycotina</taxon>
        <taxon>Eurotiomycetes</taxon>
        <taxon>Eurotiomycetidae</taxon>
        <taxon>Eurotiales</taxon>
        <taxon>Aspergillaceae</taxon>
        <taxon>Aspergillus</taxon>
        <taxon>Aspergillus subgen. Nidulantes</taxon>
    </lineage>
</organism>
<evidence type="ECO:0000313" key="8">
    <source>
        <dbReference type="Proteomes" id="UP000184356"/>
    </source>
</evidence>
<dbReference type="Gene3D" id="3.60.15.10">
    <property type="entry name" value="Ribonuclease Z/Hydroxyacylglutathione hydrolase-like"/>
    <property type="match status" value="1"/>
</dbReference>
<evidence type="ECO:0000256" key="2">
    <source>
        <dbReference type="ARBA" id="ARBA00007749"/>
    </source>
</evidence>
<reference evidence="8" key="1">
    <citation type="journal article" date="2017" name="Genome Biol.">
        <title>Comparative genomics reveals high biological diversity and specific adaptations in the industrially and medically important fungal genus Aspergillus.</title>
        <authorList>
            <person name="de Vries R.P."/>
            <person name="Riley R."/>
            <person name="Wiebenga A."/>
            <person name="Aguilar-Osorio G."/>
            <person name="Amillis S."/>
            <person name="Uchima C.A."/>
            <person name="Anderluh G."/>
            <person name="Asadollahi M."/>
            <person name="Askin M."/>
            <person name="Barry K."/>
            <person name="Battaglia E."/>
            <person name="Bayram O."/>
            <person name="Benocci T."/>
            <person name="Braus-Stromeyer S.A."/>
            <person name="Caldana C."/>
            <person name="Canovas D."/>
            <person name="Cerqueira G.C."/>
            <person name="Chen F."/>
            <person name="Chen W."/>
            <person name="Choi C."/>
            <person name="Clum A."/>
            <person name="Dos Santos R.A."/>
            <person name="Damasio A.R."/>
            <person name="Diallinas G."/>
            <person name="Emri T."/>
            <person name="Fekete E."/>
            <person name="Flipphi M."/>
            <person name="Freyberg S."/>
            <person name="Gallo A."/>
            <person name="Gournas C."/>
            <person name="Habgood R."/>
            <person name="Hainaut M."/>
            <person name="Harispe M.L."/>
            <person name="Henrissat B."/>
            <person name="Hilden K.S."/>
            <person name="Hope R."/>
            <person name="Hossain A."/>
            <person name="Karabika E."/>
            <person name="Karaffa L."/>
            <person name="Karanyi Z."/>
            <person name="Krasevec N."/>
            <person name="Kuo A."/>
            <person name="Kusch H."/>
            <person name="LaButti K."/>
            <person name="Lagendijk E.L."/>
            <person name="Lapidus A."/>
            <person name="Levasseur A."/>
            <person name="Lindquist E."/>
            <person name="Lipzen A."/>
            <person name="Logrieco A.F."/>
            <person name="MacCabe A."/>
            <person name="Maekelae M.R."/>
            <person name="Malavazi I."/>
            <person name="Melin P."/>
            <person name="Meyer V."/>
            <person name="Mielnichuk N."/>
            <person name="Miskei M."/>
            <person name="Molnar A.P."/>
            <person name="Mule G."/>
            <person name="Ngan C.Y."/>
            <person name="Orejas M."/>
            <person name="Orosz E."/>
            <person name="Ouedraogo J.P."/>
            <person name="Overkamp K.M."/>
            <person name="Park H.-S."/>
            <person name="Perrone G."/>
            <person name="Piumi F."/>
            <person name="Punt P.J."/>
            <person name="Ram A.F."/>
            <person name="Ramon A."/>
            <person name="Rauscher S."/>
            <person name="Record E."/>
            <person name="Riano-Pachon D.M."/>
            <person name="Robert V."/>
            <person name="Roehrig J."/>
            <person name="Ruller R."/>
            <person name="Salamov A."/>
            <person name="Salih N.S."/>
            <person name="Samson R.A."/>
            <person name="Sandor E."/>
            <person name="Sanguinetti M."/>
            <person name="Schuetze T."/>
            <person name="Sepcic K."/>
            <person name="Shelest E."/>
            <person name="Sherlock G."/>
            <person name="Sophianopoulou V."/>
            <person name="Squina F.M."/>
            <person name="Sun H."/>
            <person name="Susca A."/>
            <person name="Todd R.B."/>
            <person name="Tsang A."/>
            <person name="Unkles S.E."/>
            <person name="van de Wiele N."/>
            <person name="van Rossen-Uffink D."/>
            <person name="Oliveira J.V."/>
            <person name="Vesth T.C."/>
            <person name="Visser J."/>
            <person name="Yu J.-H."/>
            <person name="Zhou M."/>
            <person name="Andersen M.R."/>
            <person name="Archer D.B."/>
            <person name="Baker S.E."/>
            <person name="Benoit I."/>
            <person name="Brakhage A.A."/>
            <person name="Braus G.H."/>
            <person name="Fischer R."/>
            <person name="Frisvad J.C."/>
            <person name="Goldman G.H."/>
            <person name="Houbraken J."/>
            <person name="Oakley B."/>
            <person name="Pocsi I."/>
            <person name="Scazzocchio C."/>
            <person name="Seiboth B."/>
            <person name="vanKuyk P.A."/>
            <person name="Wortman J."/>
            <person name="Dyer P.S."/>
            <person name="Grigoriev I.V."/>
        </authorList>
    </citation>
    <scope>NUCLEOTIDE SEQUENCE [LARGE SCALE GENOMIC DNA]</scope>
    <source>
        <strain evidence="8">CBS 593.65</strain>
    </source>
</reference>
<dbReference type="OrthoDB" id="17458at2759"/>
<dbReference type="GO" id="GO:0046872">
    <property type="term" value="F:metal ion binding"/>
    <property type="evidence" value="ECO:0007669"/>
    <property type="project" value="UniProtKB-KW"/>
</dbReference>
<dbReference type="GeneID" id="63761055"/>
<dbReference type="InterPro" id="IPR050662">
    <property type="entry name" value="Sec-metab_biosynth-thioest"/>
</dbReference>
<dbReference type="STRING" id="1036612.A0A1L9TD01"/>
<evidence type="ECO:0000256" key="3">
    <source>
        <dbReference type="ARBA" id="ARBA00022723"/>
    </source>
</evidence>
<keyword evidence="8" id="KW-1185">Reference proteome</keyword>
<evidence type="ECO:0000313" key="7">
    <source>
        <dbReference type="EMBL" id="OJJ57275.1"/>
    </source>
</evidence>
<protein>
    <recommendedName>
        <fullName evidence="6">Metallo-beta-lactamase domain-containing protein</fullName>
    </recommendedName>
</protein>
<dbReference type="InterPro" id="IPR001279">
    <property type="entry name" value="Metallo-B-lactamas"/>
</dbReference>
<dbReference type="Pfam" id="PF00753">
    <property type="entry name" value="Lactamase_B"/>
    <property type="match status" value="1"/>
</dbReference>
<dbReference type="PANTHER" id="PTHR23131:SF3">
    <property type="entry name" value="ATROCHRYSONE CARBOXYL ACP THIOESTERASE"/>
    <property type="match status" value="1"/>
</dbReference>
<dbReference type="RefSeq" id="XP_040701081.1">
    <property type="nucleotide sequence ID" value="XM_040844982.1"/>
</dbReference>
<comment type="cofactor">
    <cofactor evidence="1">
        <name>Zn(2+)</name>
        <dbReference type="ChEBI" id="CHEBI:29105"/>
    </cofactor>
</comment>
<dbReference type="GO" id="GO:0044550">
    <property type="term" value="P:secondary metabolite biosynthetic process"/>
    <property type="evidence" value="ECO:0007669"/>
    <property type="project" value="UniProtKB-ARBA"/>
</dbReference>
<dbReference type="AlphaFoldDB" id="A0A1L9TD01"/>
<dbReference type="InterPro" id="IPR036866">
    <property type="entry name" value="RibonucZ/Hydroxyglut_hydro"/>
</dbReference>
<proteinExistence type="inferred from homology"/>
<keyword evidence="4" id="KW-0378">Hydrolase</keyword>
<sequence length="299" mass="33035">MDQYAHIVALADYLCPQTRSLPELPQVEVLTPRVLRVLGGNPGQMQLQGTNTYIVGTGPERLLIDTGQGNARWAESIGSLTEKHGFKICSVLLTHWHLDHTEGVPDLLKINPDLAGAIYKHDPDPSQRPIADGQIFSIEGATLSAVFTPGHTADHTCFFLQEEDAIFTGDTVLGHGATATEDLAEYMRSLSKLSSLKCRRGYPGHGAVIPNLAQRLQQEISVKLRREQHLLRALEDSRLHKGGVTQAELTVAVYGQLPSDTPTTLVERYVNEILMKLAAEKRVAFTFQGGQKHWFVRSR</sequence>
<dbReference type="VEuPathDB" id="FungiDB:ASPSYDRAFT_32445"/>
<gene>
    <name evidence="7" type="ORF">ASPSYDRAFT_32445</name>
</gene>
<name>A0A1L9TD01_9EURO</name>
<dbReference type="InterPro" id="IPR036388">
    <property type="entry name" value="WH-like_DNA-bd_sf"/>
</dbReference>
<dbReference type="SMART" id="SM00849">
    <property type="entry name" value="Lactamase_B"/>
    <property type="match status" value="1"/>
</dbReference>
<dbReference type="Gene3D" id="1.10.10.10">
    <property type="entry name" value="Winged helix-like DNA-binding domain superfamily/Winged helix DNA-binding domain"/>
    <property type="match status" value="1"/>
</dbReference>
<evidence type="ECO:0000256" key="1">
    <source>
        <dbReference type="ARBA" id="ARBA00001947"/>
    </source>
</evidence>
<accession>A0A1L9TD01</accession>
<keyword evidence="5" id="KW-0862">Zinc</keyword>
<comment type="similarity">
    <text evidence="2">Belongs to the metallo-beta-lactamase superfamily.</text>
</comment>
<dbReference type="FunFam" id="3.60.15.10:FF:000041">
    <property type="entry name" value="Metallo-beta-lactamase domain protein"/>
    <property type="match status" value="1"/>
</dbReference>
<dbReference type="GO" id="GO:0016787">
    <property type="term" value="F:hydrolase activity"/>
    <property type="evidence" value="ECO:0007669"/>
    <property type="project" value="UniProtKB-KW"/>
</dbReference>
<evidence type="ECO:0000256" key="5">
    <source>
        <dbReference type="ARBA" id="ARBA00022833"/>
    </source>
</evidence>
<dbReference type="Proteomes" id="UP000184356">
    <property type="component" value="Unassembled WGS sequence"/>
</dbReference>
<dbReference type="SUPFAM" id="SSF56281">
    <property type="entry name" value="Metallo-hydrolase/oxidoreductase"/>
    <property type="match status" value="1"/>
</dbReference>
<feature type="domain" description="Metallo-beta-lactamase" evidence="6">
    <location>
        <begin position="49"/>
        <end position="205"/>
    </location>
</feature>
<dbReference type="CDD" id="cd07722">
    <property type="entry name" value="LACTB2-like_MBL-fold"/>
    <property type="match status" value="1"/>
</dbReference>
<dbReference type="InterPro" id="IPR047921">
    <property type="entry name" value="LACTB2-like_MBL-fold"/>
</dbReference>
<evidence type="ECO:0000256" key="4">
    <source>
        <dbReference type="ARBA" id="ARBA00022801"/>
    </source>
</evidence>
<keyword evidence="3" id="KW-0479">Metal-binding</keyword>